<dbReference type="Pfam" id="PF16264">
    <property type="entry name" value="SatD"/>
    <property type="match status" value="1"/>
</dbReference>
<reference evidence="1 2" key="1">
    <citation type="submission" date="2016-10" db="EMBL/GenBank/DDBJ databases">
        <authorList>
            <person name="de Groot N.N."/>
        </authorList>
    </citation>
    <scope>NUCLEOTIDE SEQUENCE [LARGE SCALE GENOMIC DNA]</scope>
    <source>
        <strain evidence="1 2">DSM 23581</strain>
    </source>
</reference>
<dbReference type="EMBL" id="FNQF01000004">
    <property type="protein sequence ID" value="SEA27791.1"/>
    <property type="molecule type" value="Genomic_DNA"/>
</dbReference>
<evidence type="ECO:0000313" key="1">
    <source>
        <dbReference type="EMBL" id="SEA27791.1"/>
    </source>
</evidence>
<name>A0A1H3ZWJ6_9FLAO</name>
<dbReference type="Proteomes" id="UP000198820">
    <property type="component" value="Unassembled WGS sequence"/>
</dbReference>
<dbReference type="RefSeq" id="WP_093242303.1">
    <property type="nucleotide sequence ID" value="NZ_FNQF01000004.1"/>
</dbReference>
<evidence type="ECO:0000313" key="2">
    <source>
        <dbReference type="Proteomes" id="UP000198820"/>
    </source>
</evidence>
<accession>A0A1H3ZWJ6</accession>
<gene>
    <name evidence="1" type="ORF">SAMN05421540_104227</name>
</gene>
<protein>
    <submittedName>
        <fullName evidence="1">SatD family (SatD)</fullName>
    </submittedName>
</protein>
<proteinExistence type="predicted"/>
<keyword evidence="2" id="KW-1185">Reference proteome</keyword>
<dbReference type="STRING" id="908615.SAMN05421540_104227"/>
<organism evidence="1 2">
    <name type="scientific">Psychroflexus halocasei</name>
    <dbReference type="NCBI Taxonomy" id="908615"/>
    <lineage>
        <taxon>Bacteria</taxon>
        <taxon>Pseudomonadati</taxon>
        <taxon>Bacteroidota</taxon>
        <taxon>Flavobacteriia</taxon>
        <taxon>Flavobacteriales</taxon>
        <taxon>Flavobacteriaceae</taxon>
        <taxon>Psychroflexus</taxon>
    </lineage>
</organism>
<dbReference type="AlphaFoldDB" id="A0A1H3ZWJ6"/>
<dbReference type="InterPro" id="IPR032580">
    <property type="entry name" value="SatD"/>
</dbReference>
<sequence>MIAVITGDIVNSKKDDSQNWLNLLKNTLNQYGSEPQTWEIYRGDSFQLSINPEKALIAALHIKSMIKQTKIQDVRLAIGVGSEKHKSQKITESNGSAYVNSGECFESLKKQTLAIKTDDKDLNEALNIMLDLSLLTADHWSVVVSEVIKTAIENPDKNQRELAELLAKSQSNISEALKRGGFDEIMAMNQFYMKNILK</sequence>